<dbReference type="Gene3D" id="2.60.120.260">
    <property type="entry name" value="Galactose-binding domain-like"/>
    <property type="match status" value="1"/>
</dbReference>
<dbReference type="Pfam" id="PF13517">
    <property type="entry name" value="FG-GAP_3"/>
    <property type="match status" value="1"/>
</dbReference>
<evidence type="ECO:0008006" key="10">
    <source>
        <dbReference type="Google" id="ProtNLM"/>
    </source>
</evidence>
<gene>
    <name evidence="8" type="ORF">E1261_21965</name>
</gene>
<dbReference type="GO" id="GO:0004553">
    <property type="term" value="F:hydrolase activity, hydrolyzing O-glycosyl compounds"/>
    <property type="evidence" value="ECO:0007669"/>
    <property type="project" value="InterPro"/>
</dbReference>
<dbReference type="PANTHER" id="PTHR42732:SF2">
    <property type="entry name" value="BETA-MANNOSIDASE"/>
    <property type="match status" value="1"/>
</dbReference>
<dbReference type="Pfam" id="PF10633">
    <property type="entry name" value="NPCBM_assoc"/>
    <property type="match status" value="1"/>
</dbReference>
<dbReference type="InterPro" id="IPR013517">
    <property type="entry name" value="FG-GAP"/>
</dbReference>
<dbReference type="InterPro" id="IPR008969">
    <property type="entry name" value="CarboxyPept-like_regulatory"/>
</dbReference>
<dbReference type="OrthoDB" id="9762066at2"/>
<feature type="non-terminal residue" evidence="8">
    <location>
        <position position="1"/>
    </location>
</feature>
<comment type="caution">
    <text evidence="8">The sequence shown here is derived from an EMBL/GenBank/DDBJ whole genome shotgun (WGS) entry which is preliminary data.</text>
</comment>
<evidence type="ECO:0000256" key="2">
    <source>
        <dbReference type="ARBA" id="ARBA00022729"/>
    </source>
</evidence>
<evidence type="ECO:0000259" key="5">
    <source>
        <dbReference type="Pfam" id="PF00703"/>
    </source>
</evidence>
<dbReference type="InterPro" id="IPR013783">
    <property type="entry name" value="Ig-like_fold"/>
</dbReference>
<dbReference type="InterPro" id="IPR017853">
    <property type="entry name" value="GH"/>
</dbReference>
<feature type="domain" description="Alpha-galactosidase NEW3" evidence="7">
    <location>
        <begin position="1005"/>
        <end position="1069"/>
    </location>
</feature>
<sequence length="1364" mass="144822">DRVTDSAGRGVGGVSVHAARTDQYVVTAADGGYTLTGVPSGAAAVIAGKEGLGFASTTLTDSPTADIRLSAEPVVPRNEYPRPDADRRPFTGNAWLSLNGAWSFDFDQNDVGVGQGWFRADRQYGKAIQVPFPYQSLAAFGEQQFATDDLYRGPFDGYAGAVWYRRSFTVPQGFAGQRTRLRIGAANWGARVWLDGNQVFDAPEDGDTELTVDLGALPAGSTHTLAIRSVAPAPVLDSKYPIGRRDVFGPTGGIWQSVWLEPVKAATLDQPRITSELTFNGRTPTSAYATVAVRAIGAASTAKVALRNTAGVEVASSNVALSNGVGQVRIQIPDPMLWDIGKPNLYTADVTLDGDQDGIRATFGLRKVERKKAPQATTGANYYEYIWLNNRPIYLRGTLDQGFNPWGHQTPTGEVTGADFTTGTAADPGRGSIAYDLKAARDNGFNLVRAHVKVFEPAYYHWADKLGLLTWLEIPSSGRGNSLSTASLALHERLTKASLRLHRNHPSIAIWGLFNEGWGAVYTNPNGKLHPLTISYLQRMVPYVRTEAGNVLVDDNSACCENGHTGGTDLNDLHQGYAGYDEWKPHLDVFNNDLRPGSTRNFDEGTQNGQPWLMSEMSFSFGQQLEQMSLMRRYPKLAGYIGVELSAIELEQGTPLTYDRQRRGPLFRDHTGALRDVDLVHRDDAISINRDSTVAIKPGAQVSLPISISHFSDEDLSTAQLRWKVAGTGADGRPLDPNVGGTRPATTTQYDVVEAAPVEVTVPETLRSGQIWVWLEAGGKTVAESYVTFVDTTVRAGALDPMSPSASQWSGGTEGQLACGPQQLVGYGAGYFEYQVAVPAEAQNGGALEFEASSAEARRPMSSTPWAEVDTATNARKFPTTMTVTVDGAAPYSVVLPDDPSDSLGVAARSFGVYGAGTGNHYGYPVAVPLPAAAVQGKSTITVRIASNGGGLRVFGLHAGDRGLAPRVVAGNGFSAVPAAQPTTTDRPGLTFAAATLAADGSGQAMVSIVNDTATPLTGVEARLALPAGWVVSKPSAVGTIAPAGVAHVAFDIKAPAGASAVPVTATAVWAGGSVQLEATQQPYAVGDISDPAGVGASLSGDARAELMCVEPGGAVRAWHNDNGVGAWGSPDSVVAASGFSEPGRTRFADLDGDGRTEAIQIQPDGKAMAWRNVRGYGDHPWGGESVQVAAIDGSKPERVWFADLNGDRKAEVLVLEPEGKVRAWKNCNGFAPMPWCGDSLIVAEFGTTAAERIHWADLDGDRKAEVMVLQSDGNVQAWHNVEGFAAPPWRGDSVIIAQLGTTAPTNVKFADLSGDGRSDIAVVQPDGHLQAWTNGIGWGSMPWRGDSQYLGQNFTDGSRLLFG</sequence>
<dbReference type="SUPFAM" id="SSF49464">
    <property type="entry name" value="Carboxypeptidase regulatory domain-like"/>
    <property type="match status" value="1"/>
</dbReference>
<feature type="domain" description="Glycosyl hydrolases family 2 sugar binding" evidence="6">
    <location>
        <begin position="97"/>
        <end position="216"/>
    </location>
</feature>
<dbReference type="InterPro" id="IPR028994">
    <property type="entry name" value="Integrin_alpha_N"/>
</dbReference>
<dbReference type="InterPro" id="IPR006102">
    <property type="entry name" value="Ig-like_GH2"/>
</dbReference>
<reference evidence="8 9" key="1">
    <citation type="submission" date="2019-03" db="EMBL/GenBank/DDBJ databases">
        <title>Draft genome sequences of novel Actinobacteria.</title>
        <authorList>
            <person name="Sahin N."/>
            <person name="Ay H."/>
            <person name="Saygin H."/>
        </authorList>
    </citation>
    <scope>NUCLEOTIDE SEQUENCE [LARGE SCALE GENOMIC DNA]</scope>
    <source>
        <strain evidence="8 9">JCM 30547</strain>
    </source>
</reference>
<dbReference type="Proteomes" id="UP000295075">
    <property type="component" value="Unassembled WGS sequence"/>
</dbReference>
<dbReference type="Pfam" id="PF00703">
    <property type="entry name" value="Glyco_hydro_2"/>
    <property type="match status" value="1"/>
</dbReference>
<evidence type="ECO:0000256" key="4">
    <source>
        <dbReference type="ARBA" id="ARBA00023295"/>
    </source>
</evidence>
<dbReference type="InterPro" id="IPR006104">
    <property type="entry name" value="Glyco_hydro_2_N"/>
</dbReference>
<evidence type="ECO:0000313" key="8">
    <source>
        <dbReference type="EMBL" id="TDC26694.1"/>
    </source>
</evidence>
<dbReference type="EMBL" id="SMKA01000105">
    <property type="protein sequence ID" value="TDC26694.1"/>
    <property type="molecule type" value="Genomic_DNA"/>
</dbReference>
<dbReference type="SUPFAM" id="SSF51445">
    <property type="entry name" value="(Trans)glycosidases"/>
    <property type="match status" value="1"/>
</dbReference>
<dbReference type="PANTHER" id="PTHR42732">
    <property type="entry name" value="BETA-GALACTOSIDASE"/>
    <property type="match status" value="1"/>
</dbReference>
<dbReference type="InterPro" id="IPR036156">
    <property type="entry name" value="Beta-gal/glucu_dom_sf"/>
</dbReference>
<accession>A0A4R4PW74</accession>
<dbReference type="GO" id="GO:0005975">
    <property type="term" value="P:carbohydrate metabolic process"/>
    <property type="evidence" value="ECO:0007669"/>
    <property type="project" value="InterPro"/>
</dbReference>
<dbReference type="Gene3D" id="2.60.40.10">
    <property type="entry name" value="Immunoglobulins"/>
    <property type="match status" value="1"/>
</dbReference>
<name>A0A4R4PW74_9ACTN</name>
<comment type="similarity">
    <text evidence="1">Belongs to the glycosyl hydrolase 2 family.</text>
</comment>
<evidence type="ECO:0000313" key="9">
    <source>
        <dbReference type="Proteomes" id="UP000295075"/>
    </source>
</evidence>
<evidence type="ECO:0000256" key="3">
    <source>
        <dbReference type="ARBA" id="ARBA00022801"/>
    </source>
</evidence>
<keyword evidence="4" id="KW-0326">Glycosidase</keyword>
<protein>
    <recommendedName>
        <fullName evidence="10">Glycoside hydrolase family 2</fullName>
    </recommendedName>
</protein>
<keyword evidence="2" id="KW-0732">Signal</keyword>
<organism evidence="8 9">
    <name type="scientific">Kribbella albertanoniae</name>
    <dbReference type="NCBI Taxonomy" id="1266829"/>
    <lineage>
        <taxon>Bacteria</taxon>
        <taxon>Bacillati</taxon>
        <taxon>Actinomycetota</taxon>
        <taxon>Actinomycetes</taxon>
        <taxon>Propionibacteriales</taxon>
        <taxon>Kribbellaceae</taxon>
        <taxon>Kribbella</taxon>
    </lineage>
</organism>
<proteinExistence type="inferred from homology"/>
<dbReference type="SUPFAM" id="SSF49785">
    <property type="entry name" value="Galactose-binding domain-like"/>
    <property type="match status" value="1"/>
</dbReference>
<dbReference type="Gene3D" id="3.20.20.80">
    <property type="entry name" value="Glycosidases"/>
    <property type="match status" value="1"/>
</dbReference>
<dbReference type="SUPFAM" id="SSF69318">
    <property type="entry name" value="Integrin alpha N-terminal domain"/>
    <property type="match status" value="1"/>
</dbReference>
<keyword evidence="3" id="KW-0378">Hydrolase</keyword>
<evidence type="ECO:0000259" key="7">
    <source>
        <dbReference type="Pfam" id="PF10633"/>
    </source>
</evidence>
<evidence type="ECO:0000259" key="6">
    <source>
        <dbReference type="Pfam" id="PF02837"/>
    </source>
</evidence>
<feature type="domain" description="Glycoside hydrolase family 2 immunoglobulin-like beta-sandwich" evidence="5">
    <location>
        <begin position="287"/>
        <end position="366"/>
    </location>
</feature>
<dbReference type="InterPro" id="IPR051913">
    <property type="entry name" value="GH2_Domain-Containing"/>
</dbReference>
<dbReference type="Pfam" id="PF02837">
    <property type="entry name" value="Glyco_hydro_2_N"/>
    <property type="match status" value="1"/>
</dbReference>
<keyword evidence="9" id="KW-1185">Reference proteome</keyword>
<dbReference type="InterPro" id="IPR008979">
    <property type="entry name" value="Galactose-bd-like_sf"/>
</dbReference>
<evidence type="ECO:0000256" key="1">
    <source>
        <dbReference type="ARBA" id="ARBA00007401"/>
    </source>
</evidence>
<dbReference type="SUPFAM" id="SSF49303">
    <property type="entry name" value="beta-Galactosidase/glucuronidase domain"/>
    <property type="match status" value="1"/>
</dbReference>
<dbReference type="InterPro" id="IPR018905">
    <property type="entry name" value="A-galactase_NEW3"/>
</dbReference>